<dbReference type="InterPro" id="IPR007412">
    <property type="entry name" value="FlgM"/>
</dbReference>
<keyword evidence="6" id="KW-0804">Transcription</keyword>
<dbReference type="EMBL" id="JBHSHC010000098">
    <property type="protein sequence ID" value="MFC4768257.1"/>
    <property type="molecule type" value="Genomic_DNA"/>
</dbReference>
<keyword evidence="4" id="KW-1005">Bacterial flagellum biogenesis</keyword>
<keyword evidence="9" id="KW-0966">Cell projection</keyword>
<organism evidence="9 10">
    <name type="scientific">Effusibacillus consociatus</name>
    <dbReference type="NCBI Taxonomy" id="1117041"/>
    <lineage>
        <taxon>Bacteria</taxon>
        <taxon>Bacillati</taxon>
        <taxon>Bacillota</taxon>
        <taxon>Bacilli</taxon>
        <taxon>Bacillales</taxon>
        <taxon>Alicyclobacillaceae</taxon>
        <taxon>Effusibacillus</taxon>
    </lineage>
</organism>
<evidence type="ECO:0000256" key="7">
    <source>
        <dbReference type="SAM" id="MobiDB-lite"/>
    </source>
</evidence>
<accession>A0ABV9Q4Q8</accession>
<reference evidence="10" key="1">
    <citation type="journal article" date="2019" name="Int. J. Syst. Evol. Microbiol.">
        <title>The Global Catalogue of Microorganisms (GCM) 10K type strain sequencing project: providing services to taxonomists for standard genome sequencing and annotation.</title>
        <authorList>
            <consortium name="The Broad Institute Genomics Platform"/>
            <consortium name="The Broad Institute Genome Sequencing Center for Infectious Disease"/>
            <person name="Wu L."/>
            <person name="Ma J."/>
        </authorList>
    </citation>
    <scope>NUCLEOTIDE SEQUENCE [LARGE SCALE GENOMIC DNA]</scope>
    <source>
        <strain evidence="10">WYCCWR 12678</strain>
    </source>
</reference>
<evidence type="ECO:0000256" key="4">
    <source>
        <dbReference type="ARBA" id="ARBA00022795"/>
    </source>
</evidence>
<keyword evidence="5" id="KW-0805">Transcription regulation</keyword>
<sequence length="96" mass="10710">MKIDNNGRINSIQSYQKNNSTPKTGSVNTNRSGRDEVSISSEALEMAQGGLMQTDARQRAEHREKLEQIKQSVKNGTYEIDPGKVAEKIARYLLGE</sequence>
<comment type="similarity">
    <text evidence="1">Belongs to the FlgM family.</text>
</comment>
<keyword evidence="9" id="KW-0969">Cilium</keyword>
<evidence type="ECO:0000256" key="6">
    <source>
        <dbReference type="ARBA" id="ARBA00023163"/>
    </source>
</evidence>
<name>A0ABV9Q4Q8_9BACL</name>
<dbReference type="SUPFAM" id="SSF101498">
    <property type="entry name" value="Anti-sigma factor FlgM"/>
    <property type="match status" value="1"/>
</dbReference>
<proteinExistence type="inferred from homology"/>
<dbReference type="Proteomes" id="UP001596002">
    <property type="component" value="Unassembled WGS sequence"/>
</dbReference>
<keyword evidence="10" id="KW-1185">Reference proteome</keyword>
<evidence type="ECO:0000256" key="2">
    <source>
        <dbReference type="ARBA" id="ARBA00017823"/>
    </source>
</evidence>
<dbReference type="NCBIfam" id="TIGR03824">
    <property type="entry name" value="FlgM_jcvi"/>
    <property type="match status" value="1"/>
</dbReference>
<keyword evidence="3" id="KW-0678">Repressor</keyword>
<dbReference type="Pfam" id="PF04316">
    <property type="entry name" value="FlgM"/>
    <property type="match status" value="1"/>
</dbReference>
<dbReference type="RefSeq" id="WP_380026212.1">
    <property type="nucleotide sequence ID" value="NZ_JBHSHC010000098.1"/>
</dbReference>
<evidence type="ECO:0000256" key="5">
    <source>
        <dbReference type="ARBA" id="ARBA00023015"/>
    </source>
</evidence>
<comment type="caution">
    <text evidence="9">The sequence shown here is derived from an EMBL/GenBank/DDBJ whole genome shotgun (WGS) entry which is preliminary data.</text>
</comment>
<evidence type="ECO:0000259" key="8">
    <source>
        <dbReference type="Pfam" id="PF04316"/>
    </source>
</evidence>
<evidence type="ECO:0000256" key="3">
    <source>
        <dbReference type="ARBA" id="ARBA00022491"/>
    </source>
</evidence>
<feature type="domain" description="Anti-sigma-28 factor FlgM C-terminal" evidence="8">
    <location>
        <begin position="35"/>
        <end position="90"/>
    </location>
</feature>
<dbReference type="InterPro" id="IPR035890">
    <property type="entry name" value="Anti-sigma-28_factor_FlgM_sf"/>
</dbReference>
<protein>
    <recommendedName>
        <fullName evidence="2">Negative regulator of flagellin synthesis</fullName>
    </recommendedName>
</protein>
<evidence type="ECO:0000256" key="1">
    <source>
        <dbReference type="ARBA" id="ARBA00005322"/>
    </source>
</evidence>
<evidence type="ECO:0000313" key="9">
    <source>
        <dbReference type="EMBL" id="MFC4768257.1"/>
    </source>
</evidence>
<evidence type="ECO:0000313" key="10">
    <source>
        <dbReference type="Proteomes" id="UP001596002"/>
    </source>
</evidence>
<gene>
    <name evidence="9" type="primary">flgM</name>
    <name evidence="9" type="ORF">ACFO8Q_12960</name>
</gene>
<feature type="compositionally biased region" description="Polar residues" evidence="7">
    <location>
        <begin position="7"/>
        <end position="31"/>
    </location>
</feature>
<keyword evidence="9" id="KW-0282">Flagellum</keyword>
<dbReference type="InterPro" id="IPR031316">
    <property type="entry name" value="FlgM_C"/>
</dbReference>
<feature type="region of interest" description="Disordered" evidence="7">
    <location>
        <begin position="1"/>
        <end position="43"/>
    </location>
</feature>